<evidence type="ECO:0000313" key="6">
    <source>
        <dbReference type="Proteomes" id="UP000631694"/>
    </source>
</evidence>
<accession>A0A931HYM1</accession>
<dbReference type="PANTHER" id="PTHR30146">
    <property type="entry name" value="LACI-RELATED TRANSCRIPTIONAL REPRESSOR"/>
    <property type="match status" value="1"/>
</dbReference>
<dbReference type="RefSeq" id="WP_197310181.1">
    <property type="nucleotide sequence ID" value="NZ_JADZLT010000041.1"/>
</dbReference>
<dbReference type="Gene3D" id="3.40.50.2300">
    <property type="match status" value="2"/>
</dbReference>
<dbReference type="PROSITE" id="PS50932">
    <property type="entry name" value="HTH_LACI_2"/>
    <property type="match status" value="1"/>
</dbReference>
<name>A0A931HYM1_9HYPH</name>
<evidence type="ECO:0000259" key="4">
    <source>
        <dbReference type="PROSITE" id="PS50932"/>
    </source>
</evidence>
<reference evidence="5" key="1">
    <citation type="submission" date="2020-12" db="EMBL/GenBank/DDBJ databases">
        <title>Methylobrevis albus sp. nov., isolated from fresh water lack sediment.</title>
        <authorList>
            <person name="Zou Q."/>
        </authorList>
    </citation>
    <scope>NUCLEOTIDE SEQUENCE</scope>
    <source>
        <strain evidence="5">L22</strain>
    </source>
</reference>
<dbReference type="GO" id="GO:0000976">
    <property type="term" value="F:transcription cis-regulatory region binding"/>
    <property type="evidence" value="ECO:0007669"/>
    <property type="project" value="TreeGrafter"/>
</dbReference>
<sequence length="341" mass="35620">MARVTIRDVAEAAGVSVATVDRVLNGRVGQGSRSARRVEEAIARLGYAPSALSARVARTANSFVFVLPDGANPFVAGLAGAVEQLGDWLPFPGARYEVRRVDVFDGPRLGAVLTELAALPLAGVALVALDHPAVREGINRLAEARVPVVTLVSDMPSSKRERFIGIDNTAAGRTAGALMGRFLAERRGKVAIVAGALALRDHAERQLGFRQVLAEDFADIAVVEVREGRDEPGATRAATAAILAAHPDLAGLYNVGAGSAGVVEAVAAAGRTGAVTVIAHELTAANRTALIEGRIDAVINQDSGHEVRSAARVLQALAAGLPIVDAQERIRIDIFLRENLP</sequence>
<dbReference type="PRINTS" id="PR00036">
    <property type="entry name" value="HTHLACI"/>
</dbReference>
<dbReference type="Gene3D" id="1.10.260.40">
    <property type="entry name" value="lambda repressor-like DNA-binding domains"/>
    <property type="match status" value="1"/>
</dbReference>
<dbReference type="AlphaFoldDB" id="A0A931HYM1"/>
<dbReference type="InterPro" id="IPR028082">
    <property type="entry name" value="Peripla_BP_I"/>
</dbReference>
<dbReference type="EMBL" id="JADZLT010000041">
    <property type="protein sequence ID" value="MBH0237077.1"/>
    <property type="molecule type" value="Genomic_DNA"/>
</dbReference>
<evidence type="ECO:0000256" key="1">
    <source>
        <dbReference type="ARBA" id="ARBA00023015"/>
    </source>
</evidence>
<feature type="domain" description="HTH lacI-type" evidence="4">
    <location>
        <begin position="4"/>
        <end position="58"/>
    </location>
</feature>
<dbReference type="InterPro" id="IPR000843">
    <property type="entry name" value="HTH_LacI"/>
</dbReference>
<dbReference type="Pfam" id="PF00356">
    <property type="entry name" value="LacI"/>
    <property type="match status" value="1"/>
</dbReference>
<evidence type="ECO:0000256" key="2">
    <source>
        <dbReference type="ARBA" id="ARBA00023125"/>
    </source>
</evidence>
<dbReference type="SMART" id="SM00354">
    <property type="entry name" value="HTH_LACI"/>
    <property type="match status" value="1"/>
</dbReference>
<dbReference type="SUPFAM" id="SSF53822">
    <property type="entry name" value="Periplasmic binding protein-like I"/>
    <property type="match status" value="1"/>
</dbReference>
<dbReference type="PANTHER" id="PTHR30146:SF152">
    <property type="entry name" value="TRANSCRIPTIONAL REGULATORY PROTEIN"/>
    <property type="match status" value="1"/>
</dbReference>
<evidence type="ECO:0000313" key="5">
    <source>
        <dbReference type="EMBL" id="MBH0237077.1"/>
    </source>
</evidence>
<dbReference type="SUPFAM" id="SSF47413">
    <property type="entry name" value="lambda repressor-like DNA-binding domains"/>
    <property type="match status" value="1"/>
</dbReference>
<dbReference type="InterPro" id="IPR010982">
    <property type="entry name" value="Lambda_DNA-bd_dom_sf"/>
</dbReference>
<organism evidence="5 6">
    <name type="scientific">Methylobrevis albus</name>
    <dbReference type="NCBI Taxonomy" id="2793297"/>
    <lineage>
        <taxon>Bacteria</taxon>
        <taxon>Pseudomonadati</taxon>
        <taxon>Pseudomonadota</taxon>
        <taxon>Alphaproteobacteria</taxon>
        <taxon>Hyphomicrobiales</taxon>
        <taxon>Pleomorphomonadaceae</taxon>
        <taxon>Methylobrevis</taxon>
    </lineage>
</organism>
<keyword evidence="1" id="KW-0805">Transcription regulation</keyword>
<dbReference type="PROSITE" id="PS00356">
    <property type="entry name" value="HTH_LACI_1"/>
    <property type="match status" value="1"/>
</dbReference>
<dbReference type="Proteomes" id="UP000631694">
    <property type="component" value="Unassembled WGS sequence"/>
</dbReference>
<keyword evidence="3" id="KW-0804">Transcription</keyword>
<protein>
    <submittedName>
        <fullName evidence="5">LacI family DNA-binding transcriptional regulator</fullName>
    </submittedName>
</protein>
<evidence type="ECO:0000256" key="3">
    <source>
        <dbReference type="ARBA" id="ARBA00023163"/>
    </source>
</evidence>
<proteinExistence type="predicted"/>
<comment type="caution">
    <text evidence="5">The sequence shown here is derived from an EMBL/GenBank/DDBJ whole genome shotgun (WGS) entry which is preliminary data.</text>
</comment>
<dbReference type="Pfam" id="PF13407">
    <property type="entry name" value="Peripla_BP_4"/>
    <property type="match status" value="1"/>
</dbReference>
<dbReference type="GO" id="GO:0003700">
    <property type="term" value="F:DNA-binding transcription factor activity"/>
    <property type="evidence" value="ECO:0007669"/>
    <property type="project" value="TreeGrafter"/>
</dbReference>
<dbReference type="CDD" id="cd01392">
    <property type="entry name" value="HTH_LacI"/>
    <property type="match status" value="1"/>
</dbReference>
<keyword evidence="2 5" id="KW-0238">DNA-binding</keyword>
<dbReference type="CDD" id="cd06307">
    <property type="entry name" value="PBP1_sugar_binding"/>
    <property type="match status" value="1"/>
</dbReference>
<dbReference type="InterPro" id="IPR025997">
    <property type="entry name" value="SBP_2_dom"/>
</dbReference>
<keyword evidence="6" id="KW-1185">Reference proteome</keyword>
<gene>
    <name evidence="5" type="ORF">I5731_04520</name>
</gene>